<protein>
    <submittedName>
        <fullName evidence="2">Uncharacterized protein (DUF1330 family)</fullName>
    </submittedName>
</protein>
<reference evidence="2 3" key="1">
    <citation type="submission" date="2023-07" db="EMBL/GenBank/DDBJ databases">
        <title>Sorghum-associated microbial communities from plants grown in Nebraska, USA.</title>
        <authorList>
            <person name="Schachtman D."/>
        </authorList>
    </citation>
    <scope>NUCLEOTIDE SEQUENCE [LARGE SCALE GENOMIC DNA]</scope>
    <source>
        <strain evidence="2 3">BE187</strain>
    </source>
</reference>
<evidence type="ECO:0000313" key="3">
    <source>
        <dbReference type="Proteomes" id="UP001267878"/>
    </source>
</evidence>
<dbReference type="Proteomes" id="UP001267878">
    <property type="component" value="Unassembled WGS sequence"/>
</dbReference>
<evidence type="ECO:0000313" key="2">
    <source>
        <dbReference type="EMBL" id="MDR7098972.1"/>
    </source>
</evidence>
<gene>
    <name evidence="2" type="ORF">J2X04_001319</name>
</gene>
<dbReference type="SUPFAM" id="SSF54909">
    <property type="entry name" value="Dimeric alpha+beta barrel"/>
    <property type="match status" value="1"/>
</dbReference>
<dbReference type="Gene3D" id="3.30.70.100">
    <property type="match status" value="1"/>
</dbReference>
<accession>A0ABU1VNC7</accession>
<evidence type="ECO:0000259" key="1">
    <source>
        <dbReference type="Pfam" id="PF07045"/>
    </source>
</evidence>
<dbReference type="InterPro" id="IPR011008">
    <property type="entry name" value="Dimeric_a/b-barrel"/>
</dbReference>
<name>A0ABU1VNC7_9GAMM</name>
<dbReference type="PANTHER" id="PTHR41521">
    <property type="match status" value="1"/>
</dbReference>
<organism evidence="2 3">
    <name type="scientific">Agrilutibacter niabensis</name>
    <dbReference type="NCBI Taxonomy" id="380628"/>
    <lineage>
        <taxon>Bacteria</taxon>
        <taxon>Pseudomonadati</taxon>
        <taxon>Pseudomonadota</taxon>
        <taxon>Gammaproteobacteria</taxon>
        <taxon>Lysobacterales</taxon>
        <taxon>Lysobacteraceae</taxon>
        <taxon>Agrilutibacter</taxon>
    </lineage>
</organism>
<comment type="caution">
    <text evidence="2">The sequence shown here is derived from an EMBL/GenBank/DDBJ whole genome shotgun (WGS) entry which is preliminary data.</text>
</comment>
<keyword evidence="3" id="KW-1185">Reference proteome</keyword>
<dbReference type="Pfam" id="PF07045">
    <property type="entry name" value="DUF1330"/>
    <property type="match status" value="1"/>
</dbReference>
<dbReference type="EMBL" id="JAVDVW010000001">
    <property type="protein sequence ID" value="MDR7098972.1"/>
    <property type="molecule type" value="Genomic_DNA"/>
</dbReference>
<dbReference type="PANTHER" id="PTHR41521:SF4">
    <property type="entry name" value="BLR0684 PROTEIN"/>
    <property type="match status" value="1"/>
</dbReference>
<feature type="domain" description="DUF1330" evidence="1">
    <location>
        <begin position="2"/>
        <end position="91"/>
    </location>
</feature>
<sequence>MSAYLIGNVEIHDEHTIDEYRRRALPLVEKFGGKAIVIDATPVYFEGNWIPRNMILLEFPSLSAIRSLLSSPEYAPLAAMRQSSAHTDLVAFGAD</sequence>
<proteinExistence type="predicted"/>
<dbReference type="RefSeq" id="WP_310053101.1">
    <property type="nucleotide sequence ID" value="NZ_JAVDVW010000001.1"/>
</dbReference>
<dbReference type="InterPro" id="IPR010753">
    <property type="entry name" value="DUF1330"/>
</dbReference>